<dbReference type="SUPFAM" id="SSF46689">
    <property type="entry name" value="Homeodomain-like"/>
    <property type="match status" value="1"/>
</dbReference>
<evidence type="ECO:0000313" key="2">
    <source>
        <dbReference type="EMBL" id="MBE1875260.1"/>
    </source>
</evidence>
<feature type="non-terminal residue" evidence="2">
    <location>
        <position position="1"/>
    </location>
</feature>
<evidence type="ECO:0000313" key="3">
    <source>
        <dbReference type="Proteomes" id="UP000625527"/>
    </source>
</evidence>
<reference evidence="2 3" key="1">
    <citation type="submission" date="2020-10" db="EMBL/GenBank/DDBJ databases">
        <title>Myceligenerans pegani sp. nov., an endophytic actinomycete isolated from Peganum harmala L. in Xinjiang, China.</title>
        <authorList>
            <person name="Xin L."/>
        </authorList>
    </citation>
    <scope>NUCLEOTIDE SEQUENCE [LARGE SCALE GENOMIC DNA]</scope>
    <source>
        <strain evidence="2 3">TRM65318</strain>
    </source>
</reference>
<dbReference type="EMBL" id="JADAQT010000058">
    <property type="protein sequence ID" value="MBE1875260.1"/>
    <property type="molecule type" value="Genomic_DNA"/>
</dbReference>
<keyword evidence="3" id="KW-1185">Reference proteome</keyword>
<dbReference type="InterPro" id="IPR009057">
    <property type="entry name" value="Homeodomain-like_sf"/>
</dbReference>
<organism evidence="2 3">
    <name type="scientific">Myceligenerans pegani</name>
    <dbReference type="NCBI Taxonomy" id="2776917"/>
    <lineage>
        <taxon>Bacteria</taxon>
        <taxon>Bacillati</taxon>
        <taxon>Actinomycetota</taxon>
        <taxon>Actinomycetes</taxon>
        <taxon>Micrococcales</taxon>
        <taxon>Promicromonosporaceae</taxon>
        <taxon>Myceligenerans</taxon>
    </lineage>
</organism>
<comment type="caution">
    <text evidence="2">The sequence shown here is derived from an EMBL/GenBank/DDBJ whole genome shotgun (WGS) entry which is preliminary data.</text>
</comment>
<protein>
    <submittedName>
        <fullName evidence="2">Helix-turn-helix domain-containing protein</fullName>
    </submittedName>
</protein>
<proteinExistence type="predicted"/>
<dbReference type="RefSeq" id="WP_192861815.1">
    <property type="nucleotide sequence ID" value="NZ_JADAQT010000058.1"/>
</dbReference>
<feature type="region of interest" description="Disordered" evidence="1">
    <location>
        <begin position="1"/>
        <end position="84"/>
    </location>
</feature>
<feature type="compositionally biased region" description="Low complexity" evidence="1">
    <location>
        <begin position="23"/>
        <end position="35"/>
    </location>
</feature>
<name>A0ABR9MVW4_9MICO</name>
<dbReference type="Proteomes" id="UP000625527">
    <property type="component" value="Unassembled WGS sequence"/>
</dbReference>
<feature type="compositionally biased region" description="Basic and acidic residues" evidence="1">
    <location>
        <begin position="36"/>
        <end position="51"/>
    </location>
</feature>
<evidence type="ECO:0000256" key="1">
    <source>
        <dbReference type="SAM" id="MobiDB-lite"/>
    </source>
</evidence>
<dbReference type="Gene3D" id="1.10.10.60">
    <property type="entry name" value="Homeodomain-like"/>
    <property type="match status" value="1"/>
</dbReference>
<dbReference type="Pfam" id="PF13384">
    <property type="entry name" value="HTH_23"/>
    <property type="match status" value="1"/>
</dbReference>
<sequence>AGVRRIGAPAPQAPAPVRPPTGAIPVATVAAQAAPAERRRPAARDHRRTEVRSAAPTGRTEDSERRAAGSRRNAPPAERQPGARLDEVTVNRIIDLFAQGVTVKSIAKQLKVGESTVRKHLKNFEATGSIPVVRT</sequence>
<gene>
    <name evidence="2" type="ORF">IHE71_05995</name>
</gene>
<accession>A0ABR9MVW4</accession>